<evidence type="ECO:0008006" key="4">
    <source>
        <dbReference type="Google" id="ProtNLM"/>
    </source>
</evidence>
<accession>A0ABV9GFS2</accession>
<evidence type="ECO:0000313" key="2">
    <source>
        <dbReference type="EMBL" id="MFC4617126.1"/>
    </source>
</evidence>
<evidence type="ECO:0000256" key="1">
    <source>
        <dbReference type="SAM" id="Phobius"/>
    </source>
</evidence>
<protein>
    <recommendedName>
        <fullName evidence="4">Rod shape-determining protein MreD</fullName>
    </recommendedName>
</protein>
<name>A0ABV9GFS2_9BACL</name>
<evidence type="ECO:0000313" key="3">
    <source>
        <dbReference type="Proteomes" id="UP001596022"/>
    </source>
</evidence>
<feature type="transmembrane region" description="Helical" evidence="1">
    <location>
        <begin position="106"/>
        <end position="129"/>
    </location>
</feature>
<keyword evidence="1" id="KW-1133">Transmembrane helix</keyword>
<keyword evidence="1" id="KW-0812">Transmembrane</keyword>
<feature type="transmembrane region" description="Helical" evidence="1">
    <location>
        <begin position="135"/>
        <end position="156"/>
    </location>
</feature>
<reference evidence="3" key="1">
    <citation type="journal article" date="2019" name="Int. J. Syst. Evol. Microbiol.">
        <title>The Global Catalogue of Microorganisms (GCM) 10K type strain sequencing project: providing services to taxonomists for standard genome sequencing and annotation.</title>
        <authorList>
            <consortium name="The Broad Institute Genomics Platform"/>
            <consortium name="The Broad Institute Genome Sequencing Center for Infectious Disease"/>
            <person name="Wu L."/>
            <person name="Ma J."/>
        </authorList>
    </citation>
    <scope>NUCLEOTIDE SEQUENCE [LARGE SCALE GENOMIC DNA]</scope>
    <source>
        <strain evidence="3">CGMCC 1.16306</strain>
    </source>
</reference>
<feature type="transmembrane region" description="Helical" evidence="1">
    <location>
        <begin position="12"/>
        <end position="31"/>
    </location>
</feature>
<organism evidence="2 3">
    <name type="scientific">Camelliibacillus cellulosilyticus</name>
    <dbReference type="NCBI Taxonomy" id="2174486"/>
    <lineage>
        <taxon>Bacteria</taxon>
        <taxon>Bacillati</taxon>
        <taxon>Bacillota</taxon>
        <taxon>Bacilli</taxon>
        <taxon>Bacillales</taxon>
        <taxon>Sporolactobacillaceae</taxon>
        <taxon>Camelliibacillus</taxon>
    </lineage>
</organism>
<keyword evidence="3" id="KW-1185">Reference proteome</keyword>
<dbReference type="Proteomes" id="UP001596022">
    <property type="component" value="Unassembled WGS sequence"/>
</dbReference>
<proteinExistence type="predicted"/>
<keyword evidence="1" id="KW-0472">Membrane</keyword>
<feature type="transmembrane region" description="Helical" evidence="1">
    <location>
        <begin position="38"/>
        <end position="54"/>
    </location>
</feature>
<feature type="transmembrane region" description="Helical" evidence="1">
    <location>
        <begin position="74"/>
        <end position="94"/>
    </location>
</feature>
<comment type="caution">
    <text evidence="2">The sequence shown here is derived from an EMBL/GenBank/DDBJ whole genome shotgun (WGS) entry which is preliminary data.</text>
</comment>
<dbReference type="EMBL" id="JBHSFW010000001">
    <property type="protein sequence ID" value="MFC4617126.1"/>
    <property type="molecule type" value="Genomic_DNA"/>
</dbReference>
<gene>
    <name evidence="2" type="ORF">ACFO4N_00120</name>
</gene>
<sequence>MPIIIERNARLLDMIAIMVFLVALNVYALFMKKRLSQLELYVTTFFALFFGYSYDMIFDLGLDLYGYFSPGFEWPGQVAVSLMYIGISAVYLNYFPFSLPFRVKSFYIICWVLFASTFEYFAVQTSFFYYNGWQLVYSAIIYLIVFPILVLNLYAVRYFRQK</sequence>